<evidence type="ECO:0000256" key="1">
    <source>
        <dbReference type="SAM" id="SignalP"/>
    </source>
</evidence>
<feature type="chain" id="PRO_5007372101" evidence="1">
    <location>
        <begin position="20"/>
        <end position="87"/>
    </location>
</feature>
<evidence type="ECO:0000313" key="4">
    <source>
        <dbReference type="Proteomes" id="UP000027466"/>
    </source>
</evidence>
<keyword evidence="1" id="KW-0732">Signal</keyword>
<name>A0A069PH25_9BURK</name>
<keyword evidence="4" id="KW-1185">Reference proteome</keyword>
<accession>A0A069PH25</accession>
<comment type="caution">
    <text evidence="3">The sequence shown here is derived from an EMBL/GenBank/DDBJ whole genome shotgun (WGS) entry which is preliminary data.</text>
</comment>
<sequence length="87" mass="9692">MFKLMALMAAVGFSGAAFAKADCTAHPKSEWMKESDARAQLEGQGYKIKKFKVDGNCYEIYGQNKDGKKVEIYFDTKTLAVVKSEVE</sequence>
<evidence type="ECO:0000313" key="3">
    <source>
        <dbReference type="EMBL" id="KDR40053.1"/>
    </source>
</evidence>
<protein>
    <submittedName>
        <fullName evidence="3">Signal peptide protein</fullName>
    </submittedName>
</protein>
<evidence type="ECO:0000259" key="2">
    <source>
        <dbReference type="Pfam" id="PF13670"/>
    </source>
</evidence>
<dbReference type="STRING" id="60547.GCA_000751215_05167"/>
<gene>
    <name evidence="3" type="ORF">BG61_27965</name>
</gene>
<dbReference type="InterPro" id="IPR025711">
    <property type="entry name" value="PepSY"/>
</dbReference>
<organism evidence="3 4">
    <name type="scientific">Caballeronia glathei</name>
    <dbReference type="NCBI Taxonomy" id="60547"/>
    <lineage>
        <taxon>Bacteria</taxon>
        <taxon>Pseudomonadati</taxon>
        <taxon>Pseudomonadota</taxon>
        <taxon>Betaproteobacteria</taxon>
        <taxon>Burkholderiales</taxon>
        <taxon>Burkholderiaceae</taxon>
        <taxon>Caballeronia</taxon>
    </lineage>
</organism>
<proteinExistence type="predicted"/>
<dbReference type="RefSeq" id="WP_035937212.1">
    <property type="nucleotide sequence ID" value="NZ_CADFFX010000034.1"/>
</dbReference>
<feature type="domain" description="PepSY" evidence="2">
    <location>
        <begin position="4"/>
        <end position="85"/>
    </location>
</feature>
<dbReference type="Pfam" id="PF13670">
    <property type="entry name" value="PepSY_2"/>
    <property type="match status" value="1"/>
</dbReference>
<dbReference type="Proteomes" id="UP000027466">
    <property type="component" value="Unassembled WGS sequence"/>
</dbReference>
<dbReference type="EMBL" id="JFHC01000047">
    <property type="protein sequence ID" value="KDR40053.1"/>
    <property type="molecule type" value="Genomic_DNA"/>
</dbReference>
<dbReference type="AlphaFoldDB" id="A0A069PH25"/>
<feature type="signal peptide" evidence="1">
    <location>
        <begin position="1"/>
        <end position="19"/>
    </location>
</feature>
<reference evidence="3 4" key="1">
    <citation type="submission" date="2014-03" db="EMBL/GenBank/DDBJ databases">
        <title>Draft Genome Sequences of Four Burkholderia Strains.</title>
        <authorList>
            <person name="Liu X.Y."/>
            <person name="Li C.X."/>
            <person name="Xu J.H."/>
        </authorList>
    </citation>
    <scope>NUCLEOTIDE SEQUENCE [LARGE SCALE GENOMIC DNA]</scope>
    <source>
        <strain evidence="3 4">DSM 50014</strain>
    </source>
</reference>